<dbReference type="Pfam" id="PF05569">
    <property type="entry name" value="Peptidase_M56"/>
    <property type="match status" value="1"/>
</dbReference>
<feature type="domain" description="Peptidase M56" evidence="2">
    <location>
        <begin position="17"/>
        <end position="270"/>
    </location>
</feature>
<evidence type="ECO:0000313" key="4">
    <source>
        <dbReference type="Proteomes" id="UP000644010"/>
    </source>
</evidence>
<gene>
    <name evidence="3" type="ORF">H8S77_04740</name>
</gene>
<feature type="transmembrane region" description="Helical" evidence="1">
    <location>
        <begin position="279"/>
        <end position="298"/>
    </location>
</feature>
<dbReference type="InterPro" id="IPR052173">
    <property type="entry name" value="Beta-lactam_resp_regulator"/>
</dbReference>
<sequence length="627" mass="71831">MGALLLYILKSTICLILFYLGFKALLSNDTFFRFNRWVLLGGIGICMLLPVIKIQTSEPLLIQQPIIHLEKMIAGEETVAIHLPDNNSGVDITPVTGPARMIDWGQIIALLYWAGVVFCLMTTLLSFRKMFVLIRSGRKLQQGRYTLIIVPSCVSPFSWGRYIILSEEDYEKYPDEILTHEMMHLKSHHSIDLLFMECILWLHWFNPAIWLLKRELKDIHEYQADKGVLTQGVDATKYQLLLVKKAVGSSLYTLANSFNHSKIKKRITMMLKGKSNNWARLKLLLLVPVGLIVLNAFARPEVNRQLETLVQSKDKETPPEEQQDMKSFFKTELDSYMKKVEPQTRFEPDEIIAFMKKNTEPKDLFINAKGDVLLNNDFANYKEKEQFLTKLQDLFEKSKKPVSFYFLIDINTPEEATEAVLHLVKEAFDKRQKVVGVDKAPFLLFEDARNNKNFPGKVSMAQSSKKGTVYIIQNKKVVGAINGDVADYKLPDFSKDMVTIQPAGKDVSSSRLNSVKDMIEKNGFSCQINTSVFKNGDALPPPPPPNPDAYVAFNYKNGGKEQGLIVYERYLKNTNEIDKRFNSIYNDDISSVTITIQKKAPGDMLERVEKYLKERIKYDVEYIAKRE</sequence>
<organism evidence="3 4">
    <name type="scientific">Parabacteroides segnis</name>
    <dbReference type="NCBI Taxonomy" id="2763058"/>
    <lineage>
        <taxon>Bacteria</taxon>
        <taxon>Pseudomonadati</taxon>
        <taxon>Bacteroidota</taxon>
        <taxon>Bacteroidia</taxon>
        <taxon>Bacteroidales</taxon>
        <taxon>Tannerellaceae</taxon>
        <taxon>Parabacteroides</taxon>
    </lineage>
</organism>
<dbReference type="InterPro" id="IPR008756">
    <property type="entry name" value="Peptidase_M56"/>
</dbReference>
<keyword evidence="1" id="KW-0812">Transmembrane</keyword>
<accession>A0ABR7DZB9</accession>
<feature type="transmembrane region" description="Helical" evidence="1">
    <location>
        <begin position="6"/>
        <end position="22"/>
    </location>
</feature>
<dbReference type="RefSeq" id="WP_186958475.1">
    <property type="nucleotide sequence ID" value="NZ_JACOOI010000003.1"/>
</dbReference>
<feature type="transmembrane region" description="Helical" evidence="1">
    <location>
        <begin position="193"/>
        <end position="212"/>
    </location>
</feature>
<keyword evidence="1" id="KW-1133">Transmembrane helix</keyword>
<name>A0ABR7DZB9_9BACT</name>
<feature type="transmembrane region" description="Helical" evidence="1">
    <location>
        <begin position="145"/>
        <end position="164"/>
    </location>
</feature>
<dbReference type="PANTHER" id="PTHR34978:SF3">
    <property type="entry name" value="SLR0241 PROTEIN"/>
    <property type="match status" value="1"/>
</dbReference>
<keyword evidence="4" id="KW-1185">Reference proteome</keyword>
<protein>
    <submittedName>
        <fullName evidence="3">M56 family metallopeptidase</fullName>
    </submittedName>
</protein>
<proteinExistence type="predicted"/>
<comment type="caution">
    <text evidence="3">The sequence shown here is derived from an EMBL/GenBank/DDBJ whole genome shotgun (WGS) entry which is preliminary data.</text>
</comment>
<evidence type="ECO:0000256" key="1">
    <source>
        <dbReference type="SAM" id="Phobius"/>
    </source>
</evidence>
<evidence type="ECO:0000259" key="2">
    <source>
        <dbReference type="Pfam" id="PF05569"/>
    </source>
</evidence>
<feature type="transmembrane region" description="Helical" evidence="1">
    <location>
        <begin position="104"/>
        <end position="125"/>
    </location>
</feature>
<dbReference type="EMBL" id="JACOOI010000003">
    <property type="protein sequence ID" value="MBC5642189.1"/>
    <property type="molecule type" value="Genomic_DNA"/>
</dbReference>
<dbReference type="CDD" id="cd07341">
    <property type="entry name" value="M56_BlaR1_MecR1_like"/>
    <property type="match status" value="1"/>
</dbReference>
<feature type="transmembrane region" description="Helical" evidence="1">
    <location>
        <begin position="34"/>
        <end position="52"/>
    </location>
</feature>
<reference evidence="3 4" key="1">
    <citation type="submission" date="2020-08" db="EMBL/GenBank/DDBJ databases">
        <title>Genome public.</title>
        <authorList>
            <person name="Liu C."/>
            <person name="Sun Q."/>
        </authorList>
    </citation>
    <scope>NUCLEOTIDE SEQUENCE [LARGE SCALE GENOMIC DNA]</scope>
    <source>
        <strain evidence="3 4">BX2</strain>
    </source>
</reference>
<keyword evidence="1" id="KW-0472">Membrane</keyword>
<dbReference type="PANTHER" id="PTHR34978">
    <property type="entry name" value="POSSIBLE SENSOR-TRANSDUCER PROTEIN BLAR"/>
    <property type="match status" value="1"/>
</dbReference>
<evidence type="ECO:0000313" key="3">
    <source>
        <dbReference type="EMBL" id="MBC5642189.1"/>
    </source>
</evidence>
<dbReference type="Proteomes" id="UP000644010">
    <property type="component" value="Unassembled WGS sequence"/>
</dbReference>